<keyword evidence="3" id="KW-0597">Phosphoprotein</keyword>
<name>A0A1Q9CC38_SYMMI</name>
<comment type="catalytic activity">
    <reaction evidence="9">
        <text>L-seryl-[protein] + ATP = O-phospho-L-seryl-[protein] + ADP + H(+)</text>
        <dbReference type="Rhea" id="RHEA:17989"/>
        <dbReference type="Rhea" id="RHEA-COMP:9863"/>
        <dbReference type="Rhea" id="RHEA-COMP:11604"/>
        <dbReference type="ChEBI" id="CHEBI:15378"/>
        <dbReference type="ChEBI" id="CHEBI:29999"/>
        <dbReference type="ChEBI" id="CHEBI:30616"/>
        <dbReference type="ChEBI" id="CHEBI:83421"/>
        <dbReference type="ChEBI" id="CHEBI:456216"/>
        <dbReference type="EC" id="2.7.11.1"/>
    </reaction>
</comment>
<keyword evidence="2" id="KW-0723">Serine/threonine-protein kinase</keyword>
<evidence type="ECO:0000256" key="8">
    <source>
        <dbReference type="ARBA" id="ARBA00047899"/>
    </source>
</evidence>
<dbReference type="Gene3D" id="1.10.510.10">
    <property type="entry name" value="Transferase(Phosphotransferase) domain 1"/>
    <property type="match status" value="1"/>
</dbReference>
<keyword evidence="6 13" id="KW-0418">Kinase</keyword>
<evidence type="ECO:0000256" key="6">
    <source>
        <dbReference type="ARBA" id="ARBA00022777"/>
    </source>
</evidence>
<keyword evidence="7 10" id="KW-0067">ATP-binding</keyword>
<dbReference type="Proteomes" id="UP000186817">
    <property type="component" value="Unassembled WGS sequence"/>
</dbReference>
<keyword evidence="14" id="KW-1185">Reference proteome</keyword>
<feature type="binding site" evidence="10">
    <location>
        <position position="40"/>
    </location>
    <ligand>
        <name>ATP</name>
        <dbReference type="ChEBI" id="CHEBI:30616"/>
    </ligand>
</feature>
<evidence type="ECO:0000256" key="2">
    <source>
        <dbReference type="ARBA" id="ARBA00022527"/>
    </source>
</evidence>
<dbReference type="OrthoDB" id="63267at2759"/>
<feature type="domain" description="AGC-kinase C-terminal" evidence="12">
    <location>
        <begin position="269"/>
        <end position="329"/>
    </location>
</feature>
<dbReference type="InterPro" id="IPR017441">
    <property type="entry name" value="Protein_kinase_ATP_BS"/>
</dbReference>
<feature type="domain" description="Protein kinase" evidence="11">
    <location>
        <begin position="9"/>
        <end position="268"/>
    </location>
</feature>
<dbReference type="PROSITE" id="PS50011">
    <property type="entry name" value="PROTEIN_KINASE_DOM"/>
    <property type="match status" value="1"/>
</dbReference>
<protein>
    <recommendedName>
        <fullName evidence="1">non-specific serine/threonine protein kinase</fullName>
        <ecNumber evidence="1">2.7.11.1</ecNumber>
    </recommendedName>
</protein>
<evidence type="ECO:0000256" key="10">
    <source>
        <dbReference type="PROSITE-ProRule" id="PRU10141"/>
    </source>
</evidence>
<dbReference type="SUPFAM" id="SSF56112">
    <property type="entry name" value="Protein kinase-like (PK-like)"/>
    <property type="match status" value="1"/>
</dbReference>
<sequence length="329" mass="37058">MAAPSLDDFESLRVLGKGSYGKVYLVRRKNSPSMEVFAMKMLRKEHVMNRNQVEHTKTERNVLEHVNHPFIVSLHYAFQTPKKLYLVLDYCPGGELFFHLSRAGRFSEGRTRFYISEILLALEYLHSLNIIFRDLKPENVLLDADGHAKLTDFGLSKEGITDNFSARTMCGTPEYLAPELLDKRGHGRAVDWYSLGALAYEMQTGLPPFYTQDRNLLFERIRRANLSYPSYISPVAKSLLEGLLTRQPESRLGGGPHDGAEVRAHGFFASVDWNALYQCQVTPPFKPKVSGAGDVSNFEKEFVDMPVAISEAGPGAQGVHFDGFTYRGN</sequence>
<dbReference type="PROSITE" id="PS00107">
    <property type="entry name" value="PROTEIN_KINASE_ATP"/>
    <property type="match status" value="1"/>
</dbReference>
<dbReference type="InterPro" id="IPR011009">
    <property type="entry name" value="Kinase-like_dom_sf"/>
</dbReference>
<evidence type="ECO:0000256" key="7">
    <source>
        <dbReference type="ARBA" id="ARBA00022840"/>
    </source>
</evidence>
<dbReference type="FunFam" id="1.10.510.10:FF:000008">
    <property type="entry name" value="Non-specific serine/threonine protein kinase"/>
    <property type="match status" value="1"/>
</dbReference>
<dbReference type="OMA" id="GHSKDEH"/>
<dbReference type="EC" id="2.7.11.1" evidence="1"/>
<dbReference type="PROSITE" id="PS51285">
    <property type="entry name" value="AGC_KINASE_CTER"/>
    <property type="match status" value="1"/>
</dbReference>
<evidence type="ECO:0000256" key="5">
    <source>
        <dbReference type="ARBA" id="ARBA00022741"/>
    </source>
</evidence>
<dbReference type="InterPro" id="IPR000961">
    <property type="entry name" value="AGC-kinase_C"/>
</dbReference>
<evidence type="ECO:0000259" key="12">
    <source>
        <dbReference type="PROSITE" id="PS51285"/>
    </source>
</evidence>
<comment type="caution">
    <text evidence="13">The sequence shown here is derived from an EMBL/GenBank/DDBJ whole genome shotgun (WGS) entry which is preliminary data.</text>
</comment>
<dbReference type="AlphaFoldDB" id="A0A1Q9CC38"/>
<evidence type="ECO:0000256" key="4">
    <source>
        <dbReference type="ARBA" id="ARBA00022679"/>
    </source>
</evidence>
<dbReference type="InterPro" id="IPR017892">
    <property type="entry name" value="Pkinase_C"/>
</dbReference>
<keyword evidence="4" id="KW-0808">Transferase</keyword>
<dbReference type="PANTHER" id="PTHR24351">
    <property type="entry name" value="RIBOSOMAL PROTEIN S6 KINASE"/>
    <property type="match status" value="1"/>
</dbReference>
<dbReference type="Pfam" id="PF00069">
    <property type="entry name" value="Pkinase"/>
    <property type="match status" value="1"/>
</dbReference>
<evidence type="ECO:0000256" key="3">
    <source>
        <dbReference type="ARBA" id="ARBA00022553"/>
    </source>
</evidence>
<dbReference type="GO" id="GO:0005524">
    <property type="term" value="F:ATP binding"/>
    <property type="evidence" value="ECO:0007669"/>
    <property type="project" value="UniProtKB-UniRule"/>
</dbReference>
<proteinExistence type="predicted"/>
<reference evidence="13 14" key="1">
    <citation type="submission" date="2016-02" db="EMBL/GenBank/DDBJ databases">
        <title>Genome analysis of coral dinoflagellate symbionts highlights evolutionary adaptations to a symbiotic lifestyle.</title>
        <authorList>
            <person name="Aranda M."/>
            <person name="Li Y."/>
            <person name="Liew Y.J."/>
            <person name="Baumgarten S."/>
            <person name="Simakov O."/>
            <person name="Wilson M."/>
            <person name="Piel J."/>
            <person name="Ashoor H."/>
            <person name="Bougouffa S."/>
            <person name="Bajic V.B."/>
            <person name="Ryu T."/>
            <person name="Ravasi T."/>
            <person name="Bayer T."/>
            <person name="Micklem G."/>
            <person name="Kim H."/>
            <person name="Bhak J."/>
            <person name="Lajeunesse T.C."/>
            <person name="Voolstra C.R."/>
        </authorList>
    </citation>
    <scope>NUCLEOTIDE SEQUENCE [LARGE SCALE GENOMIC DNA]</scope>
    <source>
        <strain evidence="13 14">CCMP2467</strain>
    </source>
</reference>
<dbReference type="Pfam" id="PF00433">
    <property type="entry name" value="Pkinase_C"/>
    <property type="match status" value="1"/>
</dbReference>
<dbReference type="EMBL" id="LSRX01001374">
    <property type="protein sequence ID" value="OLP80495.1"/>
    <property type="molecule type" value="Genomic_DNA"/>
</dbReference>
<dbReference type="InterPro" id="IPR000719">
    <property type="entry name" value="Prot_kinase_dom"/>
</dbReference>
<evidence type="ECO:0000259" key="11">
    <source>
        <dbReference type="PROSITE" id="PS50011"/>
    </source>
</evidence>
<dbReference type="SMART" id="SM00220">
    <property type="entry name" value="S_TKc"/>
    <property type="match status" value="1"/>
</dbReference>
<evidence type="ECO:0000256" key="9">
    <source>
        <dbReference type="ARBA" id="ARBA00048679"/>
    </source>
</evidence>
<dbReference type="CDD" id="cd05123">
    <property type="entry name" value="STKc_AGC"/>
    <property type="match status" value="1"/>
</dbReference>
<keyword evidence="5 10" id="KW-0547">Nucleotide-binding</keyword>
<organism evidence="13 14">
    <name type="scientific">Symbiodinium microadriaticum</name>
    <name type="common">Dinoflagellate</name>
    <name type="synonym">Zooxanthella microadriatica</name>
    <dbReference type="NCBI Taxonomy" id="2951"/>
    <lineage>
        <taxon>Eukaryota</taxon>
        <taxon>Sar</taxon>
        <taxon>Alveolata</taxon>
        <taxon>Dinophyceae</taxon>
        <taxon>Suessiales</taxon>
        <taxon>Symbiodiniaceae</taxon>
        <taxon>Symbiodinium</taxon>
    </lineage>
</organism>
<dbReference type="InterPro" id="IPR045270">
    <property type="entry name" value="STKc_AGC"/>
</dbReference>
<comment type="catalytic activity">
    <reaction evidence="8">
        <text>L-threonyl-[protein] + ATP = O-phospho-L-threonyl-[protein] + ADP + H(+)</text>
        <dbReference type="Rhea" id="RHEA:46608"/>
        <dbReference type="Rhea" id="RHEA-COMP:11060"/>
        <dbReference type="Rhea" id="RHEA-COMP:11605"/>
        <dbReference type="ChEBI" id="CHEBI:15378"/>
        <dbReference type="ChEBI" id="CHEBI:30013"/>
        <dbReference type="ChEBI" id="CHEBI:30616"/>
        <dbReference type="ChEBI" id="CHEBI:61977"/>
        <dbReference type="ChEBI" id="CHEBI:456216"/>
        <dbReference type="EC" id="2.7.11.1"/>
    </reaction>
</comment>
<dbReference type="GO" id="GO:0004674">
    <property type="term" value="F:protein serine/threonine kinase activity"/>
    <property type="evidence" value="ECO:0007669"/>
    <property type="project" value="UniProtKB-KW"/>
</dbReference>
<evidence type="ECO:0000313" key="14">
    <source>
        <dbReference type="Proteomes" id="UP000186817"/>
    </source>
</evidence>
<accession>A0A1Q9CC38</accession>
<evidence type="ECO:0000256" key="1">
    <source>
        <dbReference type="ARBA" id="ARBA00012513"/>
    </source>
</evidence>
<dbReference type="SMART" id="SM00133">
    <property type="entry name" value="S_TK_X"/>
    <property type="match status" value="1"/>
</dbReference>
<evidence type="ECO:0000313" key="13">
    <source>
        <dbReference type="EMBL" id="OLP80495.1"/>
    </source>
</evidence>
<dbReference type="FunFam" id="3.30.200.20:FF:000048">
    <property type="entry name" value="Non-specific serine/threonine protein kinase"/>
    <property type="match status" value="1"/>
</dbReference>
<gene>
    <name evidence="13" type="primary">pkgB</name>
    <name evidence="13" type="ORF">AK812_SmicGene39079</name>
</gene>
<dbReference type="Gene3D" id="3.30.200.20">
    <property type="entry name" value="Phosphorylase Kinase, domain 1"/>
    <property type="match status" value="1"/>
</dbReference>